<accession>A0A1X6NV47</accession>
<dbReference type="Gene3D" id="3.40.50.2000">
    <property type="entry name" value="Glycogen Phosphorylase B"/>
    <property type="match status" value="1"/>
</dbReference>
<dbReference type="GO" id="GO:0031969">
    <property type="term" value="C:chloroplast membrane"/>
    <property type="evidence" value="ECO:0007669"/>
    <property type="project" value="UniProtKB-SubCell"/>
</dbReference>
<feature type="domain" description="Diacylglycerol glucosyltransferase N-terminal" evidence="8">
    <location>
        <begin position="241"/>
        <end position="409"/>
    </location>
</feature>
<proteinExistence type="inferred from homology"/>
<feature type="compositionally biased region" description="Low complexity" evidence="6">
    <location>
        <begin position="79"/>
        <end position="89"/>
    </location>
</feature>
<dbReference type="GO" id="GO:0009247">
    <property type="term" value="P:glycolipid biosynthetic process"/>
    <property type="evidence" value="ECO:0007669"/>
    <property type="project" value="InterPro"/>
</dbReference>
<evidence type="ECO:0000256" key="2">
    <source>
        <dbReference type="ARBA" id="ARBA00012615"/>
    </source>
</evidence>
<gene>
    <name evidence="9" type="ORF">BU14_0428s0003</name>
</gene>
<comment type="subcellular location">
    <subcellularLocation>
        <location evidence="5">Plastid</location>
        <location evidence="5">Chloroplast membrane</location>
    </subcellularLocation>
</comment>
<feature type="region of interest" description="Disordered" evidence="6">
    <location>
        <begin position="1"/>
        <end position="122"/>
    </location>
</feature>
<dbReference type="EMBL" id="KV919056">
    <property type="protein sequence ID" value="OSX72499.1"/>
    <property type="molecule type" value="Genomic_DNA"/>
</dbReference>
<evidence type="ECO:0000256" key="4">
    <source>
        <dbReference type="ARBA" id="ARBA00022679"/>
    </source>
</evidence>
<comment type="similarity">
    <text evidence="1">Belongs to the glycosyltransferase 28 family.</text>
</comment>
<evidence type="ECO:0000256" key="1">
    <source>
        <dbReference type="ARBA" id="ARBA00006962"/>
    </source>
</evidence>
<evidence type="ECO:0000256" key="6">
    <source>
        <dbReference type="SAM" id="MobiDB-lite"/>
    </source>
</evidence>
<dbReference type="PANTHER" id="PTHR43025:SF3">
    <property type="entry name" value="MONOGALACTOSYLDIACYLGLYCEROL SYNTHASE 1, CHLOROPLASTIC"/>
    <property type="match status" value="1"/>
</dbReference>
<keyword evidence="10" id="KW-1185">Reference proteome</keyword>
<dbReference type="EC" id="2.4.1.46" evidence="2"/>
<keyword evidence="4" id="KW-0808">Transferase</keyword>
<evidence type="ECO:0000313" key="9">
    <source>
        <dbReference type="EMBL" id="OSX72499.1"/>
    </source>
</evidence>
<dbReference type="PANTHER" id="PTHR43025">
    <property type="entry name" value="MONOGALACTOSYLDIACYLGLYCEROL SYNTHASE"/>
    <property type="match status" value="1"/>
</dbReference>
<feature type="compositionally biased region" description="Gly residues" evidence="6">
    <location>
        <begin position="177"/>
        <end position="206"/>
    </location>
</feature>
<dbReference type="OrthoDB" id="200404at2759"/>
<dbReference type="Proteomes" id="UP000218209">
    <property type="component" value="Unassembled WGS sequence"/>
</dbReference>
<organism evidence="9 10">
    <name type="scientific">Porphyra umbilicalis</name>
    <name type="common">Purple laver</name>
    <name type="synonym">Red alga</name>
    <dbReference type="NCBI Taxonomy" id="2786"/>
    <lineage>
        <taxon>Eukaryota</taxon>
        <taxon>Rhodophyta</taxon>
        <taxon>Bangiophyceae</taxon>
        <taxon>Bangiales</taxon>
        <taxon>Bangiaceae</taxon>
        <taxon>Porphyra</taxon>
    </lineage>
</organism>
<feature type="compositionally biased region" description="Gly residues" evidence="6">
    <location>
        <begin position="525"/>
        <end position="538"/>
    </location>
</feature>
<dbReference type="InterPro" id="IPR007235">
    <property type="entry name" value="Glyco_trans_28_C"/>
</dbReference>
<name>A0A1X6NV47_PORUM</name>
<keyword evidence="3" id="KW-0328">Glycosyltransferase</keyword>
<sequence>MAGAGASRACRRPADRPQRRGGGGAPPSAAAAPTDDARGARRARAAAGDGGDGGGAGGADDAPPRRAPGAPRDRDARQRAAAVARAGRGAAKRRGAVARCPPGAGGGAGRRRPPPAAGRARPAAAAGGVCGTAAAAAAAAAATAITVVAGRRGGPAAGPCICAGAGRHRRRAPPRRAGGGGRWGGAPRAPGGGDNDGGGGGGGGSGRQLAAAGVGVAGAVPAVEEGKKRVMVLMSDTGGGHRASAEAIVSALHERYPGRLAVWIVDIFTEIAPPAFHTLPAQYAFFAAHPPLWRAAWEYSRFPPARVATEAVVYALVRRRLRDAYAAYDPDLVLSVHPLCQKLPIRILRGTRRGDAVPFVTVVTDLGGAHPTWFHRGVDRCFVPSPAVAAVARRCGLADAQVRTVGLPVRAAFWEAPGGGGVGPPPPPGVVGAGGGGATDAARIQDDGAAAGGGGGGGGGGEATQLGAASPVMSLLPTAVVPSVLRPAVSLPPLFSFSAVRVASSVGGAPAPAILPKLHLGGGAVGGGDGGGGDGGGGGRRRRPRPPSETSKSRLRRTLDLRPHTPTVLVVGGGDGVGGLAALTTSLTTALAAARGPDGAQVVVVCGRNAGLAASLAARRDWAVPVTVTGLVDGSTMSAWMGAADVLVTKAGPGTIAEALIRGLPMVLSGYLPGQERPNVGYVVDGGAGVFCGGGAPAIGRVVADWVGSPARLDAMAARARAMGRPTATREIAASVGELLFDDADGMEGRGGGGGEGGGGGGACLCKK</sequence>
<feature type="compositionally biased region" description="Gly residues" evidence="6">
    <location>
        <begin position="48"/>
        <end position="58"/>
    </location>
</feature>
<protein>
    <recommendedName>
        <fullName evidence="2">monogalactosyldiacylglycerol synthase</fullName>
        <ecNumber evidence="2">2.4.1.46</ecNumber>
    </recommendedName>
</protein>
<feature type="region of interest" description="Disordered" evidence="6">
    <location>
        <begin position="525"/>
        <end position="554"/>
    </location>
</feature>
<dbReference type="InterPro" id="IPR009695">
    <property type="entry name" value="Diacylglyc_glucosyltr_N"/>
</dbReference>
<evidence type="ECO:0000256" key="5">
    <source>
        <dbReference type="ARBA" id="ARBA00046299"/>
    </source>
</evidence>
<evidence type="ECO:0000256" key="3">
    <source>
        <dbReference type="ARBA" id="ARBA00022676"/>
    </source>
</evidence>
<feature type="region of interest" description="Disordered" evidence="6">
    <location>
        <begin position="418"/>
        <end position="463"/>
    </location>
</feature>
<dbReference type="InterPro" id="IPR050519">
    <property type="entry name" value="Glycosyltransf_28_UgtP"/>
</dbReference>
<reference evidence="9 10" key="1">
    <citation type="submission" date="2017-03" db="EMBL/GenBank/DDBJ databases">
        <title>WGS assembly of Porphyra umbilicalis.</title>
        <authorList>
            <person name="Brawley S.H."/>
            <person name="Blouin N.A."/>
            <person name="Ficko-Blean E."/>
            <person name="Wheeler G.L."/>
            <person name="Lohr M."/>
            <person name="Goodson H.V."/>
            <person name="Jenkins J.W."/>
            <person name="Blaby-Haas C.E."/>
            <person name="Helliwell K.E."/>
            <person name="Chan C."/>
            <person name="Marriage T."/>
            <person name="Bhattacharya D."/>
            <person name="Klein A.S."/>
            <person name="Badis Y."/>
            <person name="Brodie J."/>
            <person name="Cao Y."/>
            <person name="Collen J."/>
            <person name="Dittami S.M."/>
            <person name="Gachon C.M."/>
            <person name="Green B.R."/>
            <person name="Karpowicz S."/>
            <person name="Kim J.W."/>
            <person name="Kudahl U."/>
            <person name="Lin S."/>
            <person name="Michel G."/>
            <person name="Mittag M."/>
            <person name="Olson B.J."/>
            <person name="Pangilinan J."/>
            <person name="Peng Y."/>
            <person name="Qiu H."/>
            <person name="Shu S."/>
            <person name="Singer J.T."/>
            <person name="Smith A.G."/>
            <person name="Sprecher B.N."/>
            <person name="Wagner V."/>
            <person name="Wang W."/>
            <person name="Wang Z.-Y."/>
            <person name="Yan J."/>
            <person name="Yarish C."/>
            <person name="Zoeuner-Riek S."/>
            <person name="Zhuang Y."/>
            <person name="Zou Y."/>
            <person name="Lindquist E.A."/>
            <person name="Grimwood J."/>
            <person name="Barry K."/>
            <person name="Rokhsar D.S."/>
            <person name="Schmutz J."/>
            <person name="Stiller J.W."/>
            <person name="Grossman A.R."/>
            <person name="Prochnik S.E."/>
        </authorList>
    </citation>
    <scope>NUCLEOTIDE SEQUENCE [LARGE SCALE GENOMIC DNA]</scope>
    <source>
        <strain evidence="9">4086291</strain>
    </source>
</reference>
<dbReference type="Pfam" id="PF06925">
    <property type="entry name" value="MGDG_synth"/>
    <property type="match status" value="1"/>
</dbReference>
<feature type="compositionally biased region" description="Gly residues" evidence="6">
    <location>
        <begin position="450"/>
        <end position="462"/>
    </location>
</feature>
<evidence type="ECO:0000259" key="8">
    <source>
        <dbReference type="Pfam" id="PF06925"/>
    </source>
</evidence>
<dbReference type="GO" id="GO:0046509">
    <property type="term" value="F:1,2-diacylglycerol 3-beta-galactosyltransferase activity"/>
    <property type="evidence" value="ECO:0007669"/>
    <property type="project" value="UniProtKB-EC"/>
</dbReference>
<feature type="region of interest" description="Disordered" evidence="6">
    <location>
        <begin position="160"/>
        <end position="207"/>
    </location>
</feature>
<feature type="domain" description="Glycosyl transferase family 28 C-terminal" evidence="7">
    <location>
        <begin position="567"/>
        <end position="668"/>
    </location>
</feature>
<evidence type="ECO:0000313" key="10">
    <source>
        <dbReference type="Proteomes" id="UP000218209"/>
    </source>
</evidence>
<evidence type="ECO:0000259" key="7">
    <source>
        <dbReference type="Pfam" id="PF04101"/>
    </source>
</evidence>
<dbReference type="AlphaFoldDB" id="A0A1X6NV47"/>
<dbReference type="SUPFAM" id="SSF53756">
    <property type="entry name" value="UDP-Glycosyltransferase/glycogen phosphorylase"/>
    <property type="match status" value="2"/>
</dbReference>
<dbReference type="Pfam" id="PF04101">
    <property type="entry name" value="Glyco_tran_28_C"/>
    <property type="match status" value="1"/>
</dbReference>